<dbReference type="InterPro" id="IPR016163">
    <property type="entry name" value="Ald_DH_C"/>
</dbReference>
<sequence>MRIWNEEIFGPVIQLSSFSSEEEVVRKANDTTAGLAGYFYTQDVARIFRVASELECGMVGVNSELVTHVGAPFGGVKESGIGREGSTEGLEEYLESKMVCIGGL</sequence>
<evidence type="ECO:0000256" key="1">
    <source>
        <dbReference type="ARBA" id="ARBA00023002"/>
    </source>
</evidence>
<dbReference type="HOGENOM" id="CLU_005391_1_8_1"/>
<name>D0MUD9_PHYIT</name>
<reference evidence="4" key="1">
    <citation type="journal article" date="2009" name="Nature">
        <title>Genome sequence and analysis of the Irish potato famine pathogen Phytophthora infestans.</title>
        <authorList>
            <consortium name="The Broad Institute Genome Sequencing Platform"/>
            <person name="Haas B.J."/>
            <person name="Kamoun S."/>
            <person name="Zody M.C."/>
            <person name="Jiang R.H."/>
            <person name="Handsaker R.E."/>
            <person name="Cano L.M."/>
            <person name="Grabherr M."/>
            <person name="Kodira C.D."/>
            <person name="Raffaele S."/>
            <person name="Torto-Alalibo T."/>
            <person name="Bozkurt T.O."/>
            <person name="Ah-Fong A.M."/>
            <person name="Alvarado L."/>
            <person name="Anderson V.L."/>
            <person name="Armstrong M.R."/>
            <person name="Avrova A."/>
            <person name="Baxter L."/>
            <person name="Beynon J."/>
            <person name="Boevink P.C."/>
            <person name="Bollmann S.R."/>
            <person name="Bos J.I."/>
            <person name="Bulone V."/>
            <person name="Cai G."/>
            <person name="Cakir C."/>
            <person name="Carrington J.C."/>
            <person name="Chawner M."/>
            <person name="Conti L."/>
            <person name="Costanzo S."/>
            <person name="Ewan R."/>
            <person name="Fahlgren N."/>
            <person name="Fischbach M.A."/>
            <person name="Fugelstad J."/>
            <person name="Gilroy E.M."/>
            <person name="Gnerre S."/>
            <person name="Green P.J."/>
            <person name="Grenville-Briggs L.J."/>
            <person name="Griffith J."/>
            <person name="Grunwald N.J."/>
            <person name="Horn K."/>
            <person name="Horner N.R."/>
            <person name="Hu C.H."/>
            <person name="Huitema E."/>
            <person name="Jeong D.H."/>
            <person name="Jones A.M."/>
            <person name="Jones J.D."/>
            <person name="Jones R.W."/>
            <person name="Karlsson E.K."/>
            <person name="Kunjeti S.G."/>
            <person name="Lamour K."/>
            <person name="Liu Z."/>
            <person name="Ma L."/>
            <person name="Maclean D."/>
            <person name="Chibucos M.C."/>
            <person name="McDonald H."/>
            <person name="McWalters J."/>
            <person name="Meijer H.J."/>
            <person name="Morgan W."/>
            <person name="Morris P.F."/>
            <person name="Munro C.A."/>
            <person name="O'Neill K."/>
            <person name="Ospina-Giraldo M."/>
            <person name="Pinzon A."/>
            <person name="Pritchard L."/>
            <person name="Ramsahoye B."/>
            <person name="Ren Q."/>
            <person name="Restrepo S."/>
            <person name="Roy S."/>
            <person name="Sadanandom A."/>
            <person name="Savidor A."/>
            <person name="Schornack S."/>
            <person name="Schwartz D.C."/>
            <person name="Schumann U.D."/>
            <person name="Schwessinger B."/>
            <person name="Seyer L."/>
            <person name="Sharpe T."/>
            <person name="Silvar C."/>
            <person name="Song J."/>
            <person name="Studholme D.J."/>
            <person name="Sykes S."/>
            <person name="Thines M."/>
            <person name="van de Vondervoort P.J."/>
            <person name="Phuntumart V."/>
            <person name="Wawra S."/>
            <person name="Weide R."/>
            <person name="Win J."/>
            <person name="Young C."/>
            <person name="Zhou S."/>
            <person name="Fry W."/>
            <person name="Meyers B.C."/>
            <person name="van West P."/>
            <person name="Ristaino J."/>
            <person name="Govers F."/>
            <person name="Birch P.R."/>
            <person name="Whisson S.C."/>
            <person name="Judelson H.S."/>
            <person name="Nusbaum C."/>
        </authorList>
    </citation>
    <scope>NUCLEOTIDE SEQUENCE [LARGE SCALE GENOMIC DNA]</scope>
    <source>
        <strain evidence="4">T30-4</strain>
    </source>
</reference>
<dbReference type="STRING" id="403677.D0MUD9"/>
<evidence type="ECO:0000313" key="4">
    <source>
        <dbReference type="Proteomes" id="UP000006643"/>
    </source>
</evidence>
<dbReference type="AlphaFoldDB" id="D0MUD9"/>
<dbReference type="VEuPathDB" id="FungiDB:PITG_01909"/>
<dbReference type="SUPFAM" id="SSF53720">
    <property type="entry name" value="ALDH-like"/>
    <property type="match status" value="1"/>
</dbReference>
<dbReference type="InterPro" id="IPR050740">
    <property type="entry name" value="Aldehyde_DH_Superfamily"/>
</dbReference>
<dbReference type="eggNOG" id="KOG2451">
    <property type="taxonomic scope" value="Eukaryota"/>
</dbReference>
<dbReference type="Pfam" id="PF00171">
    <property type="entry name" value="Aldedh"/>
    <property type="match status" value="1"/>
</dbReference>
<dbReference type="InterPro" id="IPR015590">
    <property type="entry name" value="Aldehyde_DH_dom"/>
</dbReference>
<dbReference type="RefSeq" id="XP_002908503.1">
    <property type="nucleotide sequence ID" value="XM_002908457.1"/>
</dbReference>
<accession>D0MUD9</accession>
<dbReference type="InParanoid" id="D0MUD9"/>
<dbReference type="OrthoDB" id="101399at2759"/>
<feature type="domain" description="Aldehyde dehydrogenase" evidence="2">
    <location>
        <begin position="1"/>
        <end position="99"/>
    </location>
</feature>
<organism evidence="3 4">
    <name type="scientific">Phytophthora infestans (strain T30-4)</name>
    <name type="common">Potato late blight agent</name>
    <dbReference type="NCBI Taxonomy" id="403677"/>
    <lineage>
        <taxon>Eukaryota</taxon>
        <taxon>Sar</taxon>
        <taxon>Stramenopiles</taxon>
        <taxon>Oomycota</taxon>
        <taxon>Peronosporomycetes</taxon>
        <taxon>Peronosporales</taxon>
        <taxon>Peronosporaceae</taxon>
        <taxon>Phytophthora</taxon>
    </lineage>
</organism>
<dbReference type="PANTHER" id="PTHR43353">
    <property type="entry name" value="SUCCINATE-SEMIALDEHYDE DEHYDROGENASE, MITOCHONDRIAL"/>
    <property type="match status" value="1"/>
</dbReference>
<dbReference type="KEGG" id="pif:PITG_01909"/>
<dbReference type="FunFam" id="3.40.605.10:FF:000026">
    <property type="entry name" value="Aldehyde dehydrogenase, putative"/>
    <property type="match status" value="1"/>
</dbReference>
<dbReference type="PANTHER" id="PTHR43353:SF5">
    <property type="entry name" value="SUCCINATE-SEMIALDEHYDE DEHYDROGENASE, MITOCHONDRIAL"/>
    <property type="match status" value="1"/>
</dbReference>
<evidence type="ECO:0000313" key="3">
    <source>
        <dbReference type="EMBL" id="EEY61586.1"/>
    </source>
</evidence>
<dbReference type="Proteomes" id="UP000006643">
    <property type="component" value="Unassembled WGS sequence"/>
</dbReference>
<proteinExistence type="predicted"/>
<dbReference type="GeneID" id="9469370"/>
<keyword evidence="1" id="KW-0560">Oxidoreductase</keyword>
<keyword evidence="4" id="KW-1185">Reference proteome</keyword>
<dbReference type="GO" id="GO:0009450">
    <property type="term" value="P:gamma-aminobutyric acid catabolic process"/>
    <property type="evidence" value="ECO:0007669"/>
    <property type="project" value="TreeGrafter"/>
</dbReference>
<dbReference type="Gene3D" id="3.40.605.10">
    <property type="entry name" value="Aldehyde Dehydrogenase, Chain A, domain 1"/>
    <property type="match status" value="1"/>
</dbReference>
<dbReference type="Gene3D" id="3.40.309.10">
    <property type="entry name" value="Aldehyde Dehydrogenase, Chain A, domain 2"/>
    <property type="match status" value="1"/>
</dbReference>
<dbReference type="InterPro" id="IPR016162">
    <property type="entry name" value="Ald_DH_N"/>
</dbReference>
<dbReference type="InterPro" id="IPR016161">
    <property type="entry name" value="Ald_DH/histidinol_DH"/>
</dbReference>
<gene>
    <name evidence="3" type="ORF">PITG_01909</name>
</gene>
<evidence type="ECO:0000259" key="2">
    <source>
        <dbReference type="Pfam" id="PF00171"/>
    </source>
</evidence>
<dbReference type="GO" id="GO:0004777">
    <property type="term" value="F:succinate-semialdehyde dehydrogenase (NAD+) activity"/>
    <property type="evidence" value="ECO:0007669"/>
    <property type="project" value="TreeGrafter"/>
</dbReference>
<protein>
    <submittedName>
        <fullName evidence="3">Succinate-semialdehyde dehydrogenase, putative</fullName>
    </submittedName>
</protein>
<dbReference type="OMA" id="ETESIMW"/>
<dbReference type="EMBL" id="DS028119">
    <property type="protein sequence ID" value="EEY61586.1"/>
    <property type="molecule type" value="Genomic_DNA"/>
</dbReference>